<dbReference type="RefSeq" id="XP_016589171.1">
    <property type="nucleotide sequence ID" value="XM_016729053.1"/>
</dbReference>
<dbReference type="PANTHER" id="PTHR12553:SF49">
    <property type="entry name" value="ZINC PHOSPHODIESTERASE ELAC PROTEIN 2"/>
    <property type="match status" value="1"/>
</dbReference>
<dbReference type="InterPro" id="IPR047151">
    <property type="entry name" value="RNZ2-like"/>
</dbReference>
<dbReference type="Pfam" id="PF12706">
    <property type="entry name" value="Lactamase_B_2"/>
    <property type="match status" value="1"/>
</dbReference>
<evidence type="ECO:0000256" key="3">
    <source>
        <dbReference type="ARBA" id="ARBA00007823"/>
    </source>
</evidence>
<dbReference type="GO" id="GO:0046872">
    <property type="term" value="F:metal ion binding"/>
    <property type="evidence" value="ECO:0007669"/>
    <property type="project" value="UniProtKB-KW"/>
</dbReference>
<keyword evidence="8" id="KW-0255">Endonuclease</keyword>
<dbReference type="PANTHER" id="PTHR12553">
    <property type="entry name" value="ZINC PHOSPHODIESTERASE ELAC PROTEIN 2"/>
    <property type="match status" value="1"/>
</dbReference>
<evidence type="ECO:0000256" key="5">
    <source>
        <dbReference type="ARBA" id="ARBA00022694"/>
    </source>
</evidence>
<keyword evidence="10" id="KW-0862">Zinc</keyword>
<feature type="compositionally biased region" description="Basic and acidic residues" evidence="11">
    <location>
        <begin position="408"/>
        <end position="426"/>
    </location>
</feature>
<evidence type="ECO:0000313" key="14">
    <source>
        <dbReference type="EMBL" id="KJR86495.1"/>
    </source>
</evidence>
<dbReference type="Pfam" id="PF13691">
    <property type="entry name" value="Lactamase_B_4"/>
    <property type="match status" value="1"/>
</dbReference>
<evidence type="ECO:0000256" key="1">
    <source>
        <dbReference type="ARBA" id="ARBA00000402"/>
    </source>
</evidence>
<keyword evidence="7" id="KW-0479">Metal-binding</keyword>
<name>A0A0F2MCF2_SPOSC</name>
<evidence type="ECO:0000259" key="12">
    <source>
        <dbReference type="Pfam" id="PF12706"/>
    </source>
</evidence>
<evidence type="ECO:0000259" key="13">
    <source>
        <dbReference type="Pfam" id="PF13691"/>
    </source>
</evidence>
<reference evidence="14 15" key="1">
    <citation type="journal article" date="2014" name="BMC Genomics">
        <title>Comparative genomics of the major fungal agents of human and animal Sporotrichosis: Sporothrix schenckii and Sporothrix brasiliensis.</title>
        <authorList>
            <person name="Teixeira M.M."/>
            <person name="de Almeida L.G."/>
            <person name="Kubitschek-Barreira P."/>
            <person name="Alves F.L."/>
            <person name="Kioshima E.S."/>
            <person name="Abadio A.K."/>
            <person name="Fernandes L."/>
            <person name="Derengowski L.S."/>
            <person name="Ferreira K.S."/>
            <person name="Souza R.C."/>
            <person name="Ruiz J.C."/>
            <person name="de Andrade N.C."/>
            <person name="Paes H.C."/>
            <person name="Nicola A.M."/>
            <person name="Albuquerque P."/>
            <person name="Gerber A.L."/>
            <person name="Martins V.P."/>
            <person name="Peconick L.D."/>
            <person name="Neto A.V."/>
            <person name="Chaucanez C.B."/>
            <person name="Silva P.A."/>
            <person name="Cunha O.L."/>
            <person name="de Oliveira F.F."/>
            <person name="dos Santos T.C."/>
            <person name="Barros A.L."/>
            <person name="Soares M.A."/>
            <person name="de Oliveira L.M."/>
            <person name="Marini M.M."/>
            <person name="Villalobos-Duno H."/>
            <person name="Cunha M.M."/>
            <person name="de Hoog S."/>
            <person name="da Silveira J.F."/>
            <person name="Henrissat B."/>
            <person name="Nino-Vega G.A."/>
            <person name="Cisalpino P.S."/>
            <person name="Mora-Montes H.M."/>
            <person name="Almeida S.R."/>
            <person name="Stajich J.E."/>
            <person name="Lopes-Bezerra L.M."/>
            <person name="Vasconcelos A.T."/>
            <person name="Felipe M.S."/>
        </authorList>
    </citation>
    <scope>NUCLEOTIDE SEQUENCE [LARGE SCALE GENOMIC DNA]</scope>
    <source>
        <strain evidence="14 15">1099-18</strain>
    </source>
</reference>
<evidence type="ECO:0000256" key="8">
    <source>
        <dbReference type="ARBA" id="ARBA00022759"/>
    </source>
</evidence>
<organism evidence="14 15">
    <name type="scientific">Sporothrix schenckii 1099-18</name>
    <dbReference type="NCBI Taxonomy" id="1397361"/>
    <lineage>
        <taxon>Eukaryota</taxon>
        <taxon>Fungi</taxon>
        <taxon>Dikarya</taxon>
        <taxon>Ascomycota</taxon>
        <taxon>Pezizomycotina</taxon>
        <taxon>Sordariomycetes</taxon>
        <taxon>Sordariomycetidae</taxon>
        <taxon>Ophiostomatales</taxon>
        <taxon>Ophiostomataceae</taxon>
        <taxon>Sporothrix</taxon>
    </lineage>
</organism>
<evidence type="ECO:0000256" key="9">
    <source>
        <dbReference type="ARBA" id="ARBA00022801"/>
    </source>
</evidence>
<dbReference type="KEGG" id="ssck:SPSK_02177"/>
<evidence type="ECO:0000256" key="4">
    <source>
        <dbReference type="ARBA" id="ARBA00012477"/>
    </source>
</evidence>
<reference evidence="14 15" key="2">
    <citation type="journal article" date="2015" name="Eukaryot. Cell">
        <title>Asexual propagation of a virulent clone complex in a human and feline outbreak of sporotrichosis.</title>
        <authorList>
            <person name="Teixeira Mde M."/>
            <person name="Rodrigues A.M."/>
            <person name="Tsui C.K."/>
            <person name="de Almeida L.G."/>
            <person name="Van Diepeningen A.D."/>
            <person name="van den Ende B.G."/>
            <person name="Fernandes G.F."/>
            <person name="Kano R."/>
            <person name="Hamelin R.C."/>
            <person name="Lopes-Bezerra L.M."/>
            <person name="Vasconcelos A.T."/>
            <person name="de Hoog S."/>
            <person name="de Camargo Z.P."/>
            <person name="Felipe M.S."/>
        </authorList>
    </citation>
    <scope>NUCLEOTIDE SEQUENCE [LARGE SCALE GENOMIC DNA]</scope>
    <source>
        <strain evidence="14 15">1099-18</strain>
    </source>
</reference>
<dbReference type="EMBL" id="AXCR01000006">
    <property type="protein sequence ID" value="KJR86495.1"/>
    <property type="molecule type" value="Genomic_DNA"/>
</dbReference>
<evidence type="ECO:0000256" key="6">
    <source>
        <dbReference type="ARBA" id="ARBA00022722"/>
    </source>
</evidence>
<evidence type="ECO:0000256" key="10">
    <source>
        <dbReference type="ARBA" id="ARBA00022833"/>
    </source>
</evidence>
<comment type="caution">
    <text evidence="14">The sequence shown here is derived from an EMBL/GenBank/DDBJ whole genome shotgun (WGS) entry which is preliminary data.</text>
</comment>
<dbReference type="Gene3D" id="3.60.15.10">
    <property type="entry name" value="Ribonuclease Z/Hydroxyacylglutathione hydrolase-like"/>
    <property type="match status" value="2"/>
</dbReference>
<dbReference type="GO" id="GO:1990180">
    <property type="term" value="P:mitochondrial tRNA 3'-end processing"/>
    <property type="evidence" value="ECO:0007669"/>
    <property type="project" value="TreeGrafter"/>
</dbReference>
<dbReference type="Proteomes" id="UP000033710">
    <property type="component" value="Unassembled WGS sequence"/>
</dbReference>
<dbReference type="GO" id="GO:0005739">
    <property type="term" value="C:mitochondrion"/>
    <property type="evidence" value="ECO:0007669"/>
    <property type="project" value="TreeGrafter"/>
</dbReference>
<evidence type="ECO:0000313" key="15">
    <source>
        <dbReference type="Proteomes" id="UP000033710"/>
    </source>
</evidence>
<keyword evidence="9" id="KW-0378">Hydrolase</keyword>
<protein>
    <recommendedName>
        <fullName evidence="4">ribonuclease Z</fullName>
        <ecNumber evidence="4">3.1.26.11</ecNumber>
    </recommendedName>
</protein>
<feature type="region of interest" description="Disordered" evidence="11">
    <location>
        <begin position="165"/>
        <end position="187"/>
    </location>
</feature>
<comment type="similarity">
    <text evidence="3">Belongs to the RNase Z family.</text>
</comment>
<accession>A0A0F2MCF2</accession>
<proteinExistence type="inferred from homology"/>
<dbReference type="InterPro" id="IPR027794">
    <property type="entry name" value="tRNase_Z_dom"/>
</dbReference>
<feature type="domain" description="tRNase Z endonuclease" evidence="13">
    <location>
        <begin position="196"/>
        <end position="258"/>
    </location>
</feature>
<evidence type="ECO:0000256" key="2">
    <source>
        <dbReference type="ARBA" id="ARBA00001947"/>
    </source>
</evidence>
<sequence>MARAASDVSAVNKSPLSSPAISAAYPFLHATTILPTGAILPFISLRRCPSSHFSIFFLFFTSKIAIFFDDGGTGQLPAAHAHIKAAADDGATSLAHSPRHAVSLAVAAGPSHAGRRSPHNYPPSPLKYSTVPEGLFSSSVKTFPSHHLNRSWKSRVRYFLFQDTNAKDEPPSTEHATASSSRPPKRPVAPMLNYVQILTTPTADTPGTCLLVHHDNRRYLFGNVAEGTQRAFVQQKVSLSRADEVFLTGPIGWHTAGGLLGMVLTVADVVQAAAAAAVDEAKAKLAKAQKLRDAAAKTKGKDGKDNKNGAKAEEAYKAAVAGLAAAQAAPPRSLSIHGGINLTHVIATARRFIFRKGMPIKPHEVRHDTSFAGSASASSSDTVREPDWSDENIMVWYVPVFADGADSNGRDSRKRALETSDDDTAHESPTASSDRDAADRELVDSVVHHMFDSNWTLDALVETTLHAAKLPAKLFVKDEQGHLKEYDGPLPTGPGGADVPDIPVLVRQPWPGALIESLPHTAPARQSMCYIVRNHPRRGKFDAAAAAKLGVAKHDNRHLVAGHSVTAADGRTVTPDMVIAADVEGAAFAVVELPDVSYIDAFLAKPEWAHPQVMRAIDTIFWLLGPGVLNDARIQAFMQQHPKVRHTVASTDTCANRLALSSAAALQAKHHRVDPDRFPIQQYDNVEPTLAVPAASTGQSLFVPARPGWSVRLAPQVLEEDHKIYPYVDFAEALAEMDPQVLALADTARAHVATPGFQSAVDAGNAGLPHPDTEVIPLGTGSAMPSKYRNVSATLVRVPGVGSYLFDCGENTLGSMRRLFGAAKLREVLRDLKVLWISHLHADHHLGTVSVLKAWRDATAATAGASEDTKSNEGKTRRLMVASHVNMLQWLREYADVEDIGLDRIWQVALENHARDGPRSNVCVPKTFSPALQAEFGLERIDACRVQHCHGALACVFTWPATTATTTTTGGDRLKVAYSGDCRPSTDFAEIGQQATLLLHESTFDDELVGEARAKKHSTMGEALEVGRAMGARRVLLTHFSQRYPKIPVFASGENSDDDNSTNNNSAAEMQVLVAFDQMQVRLRDFKLAAAYLPALQKLYEGEEMQGKKDKE</sequence>
<feature type="region of interest" description="Disordered" evidence="11">
    <location>
        <begin position="407"/>
        <end position="438"/>
    </location>
</feature>
<evidence type="ECO:0000256" key="7">
    <source>
        <dbReference type="ARBA" id="ARBA00022723"/>
    </source>
</evidence>
<keyword evidence="5" id="KW-0819">tRNA processing</keyword>
<comment type="cofactor">
    <cofactor evidence="2">
        <name>Zn(2+)</name>
        <dbReference type="ChEBI" id="CHEBI:29105"/>
    </cofactor>
</comment>
<dbReference type="SUPFAM" id="SSF56281">
    <property type="entry name" value="Metallo-hydrolase/oxidoreductase"/>
    <property type="match status" value="2"/>
</dbReference>
<evidence type="ECO:0000256" key="11">
    <source>
        <dbReference type="SAM" id="MobiDB-lite"/>
    </source>
</evidence>
<dbReference type="AlphaFoldDB" id="A0A0F2MCF2"/>
<dbReference type="CDD" id="cd07718">
    <property type="entry name" value="RNaseZ_ELAC1_ELAC2-C-term-like_MBL-fold"/>
    <property type="match status" value="1"/>
</dbReference>
<gene>
    <name evidence="14" type="ORF">SPSK_02177</name>
</gene>
<dbReference type="VEuPathDB" id="FungiDB:SPSK_02177"/>
<dbReference type="InterPro" id="IPR001279">
    <property type="entry name" value="Metallo-B-lactamas"/>
</dbReference>
<feature type="domain" description="Metallo-beta-lactamase" evidence="12">
    <location>
        <begin position="804"/>
        <end position="1040"/>
    </location>
</feature>
<dbReference type="OrthoDB" id="527344at2759"/>
<dbReference type="EC" id="3.1.26.11" evidence="4"/>
<dbReference type="GO" id="GO:0042781">
    <property type="term" value="F:3'-tRNA processing endoribonuclease activity"/>
    <property type="evidence" value="ECO:0007669"/>
    <property type="project" value="UniProtKB-EC"/>
</dbReference>
<comment type="catalytic activity">
    <reaction evidence="1">
        <text>Endonucleolytic cleavage of RNA, removing extra 3' nucleotides from tRNA precursor, generating 3' termini of tRNAs. A 3'-hydroxy group is left at the tRNA terminus and a 5'-phosphoryl group is left at the trailer molecule.</text>
        <dbReference type="EC" id="3.1.26.11"/>
    </reaction>
</comment>
<dbReference type="InterPro" id="IPR036866">
    <property type="entry name" value="RibonucZ/Hydroxyglut_hydro"/>
</dbReference>
<dbReference type="GeneID" id="27664330"/>
<keyword evidence="6" id="KW-0540">Nuclease</keyword>